<evidence type="ECO:0000256" key="1">
    <source>
        <dbReference type="SAM" id="Phobius"/>
    </source>
</evidence>
<accession>A0A9Q8SQR6</accession>
<dbReference type="RefSeq" id="XP_049142759.1">
    <property type="nucleotide sequence ID" value="XM_049285616.1"/>
</dbReference>
<keyword evidence="1" id="KW-1133">Transmembrane helix</keyword>
<organism evidence="2 3">
    <name type="scientific">Colletotrichum lupini</name>
    <dbReference type="NCBI Taxonomy" id="145971"/>
    <lineage>
        <taxon>Eukaryota</taxon>
        <taxon>Fungi</taxon>
        <taxon>Dikarya</taxon>
        <taxon>Ascomycota</taxon>
        <taxon>Pezizomycotina</taxon>
        <taxon>Sordariomycetes</taxon>
        <taxon>Hypocreomycetidae</taxon>
        <taxon>Glomerellales</taxon>
        <taxon>Glomerellaceae</taxon>
        <taxon>Colletotrichum</taxon>
        <taxon>Colletotrichum acutatum species complex</taxon>
    </lineage>
</organism>
<keyword evidence="3" id="KW-1185">Reference proteome</keyword>
<dbReference type="GeneID" id="73340626"/>
<dbReference type="EMBL" id="CP019475">
    <property type="protein sequence ID" value="UQC81131.1"/>
    <property type="molecule type" value="Genomic_DNA"/>
</dbReference>
<dbReference type="KEGG" id="clup:CLUP02_06617"/>
<protein>
    <submittedName>
        <fullName evidence="2">Uncharacterized protein</fullName>
    </submittedName>
</protein>
<dbReference type="AlphaFoldDB" id="A0A9Q8SQR6"/>
<keyword evidence="1" id="KW-0472">Membrane</keyword>
<proteinExistence type="predicted"/>
<keyword evidence="1" id="KW-0812">Transmembrane</keyword>
<dbReference type="Proteomes" id="UP000830671">
    <property type="component" value="Chromosome 3"/>
</dbReference>
<reference evidence="2" key="1">
    <citation type="journal article" date="2021" name="Mol. Plant Microbe Interact.">
        <title>Complete Genome Sequence of the Plant-Pathogenic Fungus Colletotrichum lupini.</title>
        <authorList>
            <person name="Baroncelli R."/>
            <person name="Pensec F."/>
            <person name="Da Lio D."/>
            <person name="Boufleur T."/>
            <person name="Vicente I."/>
            <person name="Sarrocco S."/>
            <person name="Picot A."/>
            <person name="Baraldi E."/>
            <person name="Sukno S."/>
            <person name="Thon M."/>
            <person name="Le Floch G."/>
        </authorList>
    </citation>
    <scope>NUCLEOTIDE SEQUENCE</scope>
    <source>
        <strain evidence="2">IMI 504893</strain>
    </source>
</reference>
<evidence type="ECO:0000313" key="2">
    <source>
        <dbReference type="EMBL" id="UQC81131.1"/>
    </source>
</evidence>
<gene>
    <name evidence="2" type="ORF">CLUP02_06617</name>
</gene>
<evidence type="ECO:0000313" key="3">
    <source>
        <dbReference type="Proteomes" id="UP000830671"/>
    </source>
</evidence>
<name>A0A9Q8SQR6_9PEZI</name>
<feature type="transmembrane region" description="Helical" evidence="1">
    <location>
        <begin position="21"/>
        <end position="41"/>
    </location>
</feature>
<sequence length="63" mass="6869">MAYKRPKNDVKLPRHTSLVKVAASLATRSCHLLVSGGVIFIMTSHLDALLPCLEISHQACRLG</sequence>